<dbReference type="AlphaFoldDB" id="A0A8T2LRW4"/>
<keyword evidence="2" id="KW-0732">Signal</keyword>
<dbReference type="InterPro" id="IPR013783">
    <property type="entry name" value="Ig-like_fold"/>
</dbReference>
<dbReference type="EMBL" id="JAICCE010000011">
    <property type="protein sequence ID" value="KAG9271561.1"/>
    <property type="molecule type" value="Genomic_DNA"/>
</dbReference>
<keyword evidence="1" id="KW-0812">Transmembrane</keyword>
<dbReference type="Gene3D" id="2.60.40.10">
    <property type="entry name" value="Immunoglobulins"/>
    <property type="match status" value="1"/>
</dbReference>
<reference evidence="3 4" key="1">
    <citation type="submission" date="2021-07" db="EMBL/GenBank/DDBJ databases">
        <authorList>
            <person name="Imarazene B."/>
            <person name="Zahm M."/>
            <person name="Klopp C."/>
            <person name="Cabau C."/>
            <person name="Beille S."/>
            <person name="Jouanno E."/>
            <person name="Castinel A."/>
            <person name="Lluch J."/>
            <person name="Gil L."/>
            <person name="Kuchtly C."/>
            <person name="Lopez Roques C."/>
            <person name="Donnadieu C."/>
            <person name="Parrinello H."/>
            <person name="Journot L."/>
            <person name="Du K."/>
            <person name="Schartl M."/>
            <person name="Retaux S."/>
            <person name="Guiguen Y."/>
        </authorList>
    </citation>
    <scope>NUCLEOTIDE SEQUENCE [LARGE SCALE GENOMIC DNA]</scope>
    <source>
        <strain evidence="3">Pach_M1</strain>
        <tissue evidence="3">Testis</tissue>
    </source>
</reference>
<feature type="chain" id="PRO_5035850458" description="Immunoglobulin V-set domain-containing protein" evidence="2">
    <location>
        <begin position="25"/>
        <end position="197"/>
    </location>
</feature>
<evidence type="ECO:0000313" key="3">
    <source>
        <dbReference type="EMBL" id="KAG9271561.1"/>
    </source>
</evidence>
<keyword evidence="1" id="KW-0472">Membrane</keyword>
<name>A0A8T2LRW4_ASTMX</name>
<gene>
    <name evidence="3" type="ORF">AMEX_G14498</name>
</gene>
<protein>
    <recommendedName>
        <fullName evidence="5">Immunoglobulin V-set domain-containing protein</fullName>
    </recommendedName>
</protein>
<evidence type="ECO:0000256" key="1">
    <source>
        <dbReference type="SAM" id="Phobius"/>
    </source>
</evidence>
<dbReference type="Proteomes" id="UP000752171">
    <property type="component" value="Unassembled WGS sequence"/>
</dbReference>
<proteinExistence type="predicted"/>
<evidence type="ECO:0000313" key="4">
    <source>
        <dbReference type="Proteomes" id="UP000752171"/>
    </source>
</evidence>
<accession>A0A8T2LRW4</accession>
<evidence type="ECO:0000256" key="2">
    <source>
        <dbReference type="SAM" id="SignalP"/>
    </source>
</evidence>
<feature type="signal peptide" evidence="2">
    <location>
        <begin position="1"/>
        <end position="24"/>
    </location>
</feature>
<organism evidence="3 4">
    <name type="scientific">Astyanax mexicanus</name>
    <name type="common">Blind cave fish</name>
    <name type="synonym">Astyanax fasciatus mexicanus</name>
    <dbReference type="NCBI Taxonomy" id="7994"/>
    <lineage>
        <taxon>Eukaryota</taxon>
        <taxon>Metazoa</taxon>
        <taxon>Chordata</taxon>
        <taxon>Craniata</taxon>
        <taxon>Vertebrata</taxon>
        <taxon>Euteleostomi</taxon>
        <taxon>Actinopterygii</taxon>
        <taxon>Neopterygii</taxon>
        <taxon>Teleostei</taxon>
        <taxon>Ostariophysi</taxon>
        <taxon>Characiformes</taxon>
        <taxon>Characoidei</taxon>
        <taxon>Acestrorhamphidae</taxon>
        <taxon>Acestrorhamphinae</taxon>
        <taxon>Astyanax</taxon>
    </lineage>
</organism>
<keyword evidence="1" id="KW-1133">Transmembrane helix</keyword>
<feature type="transmembrane region" description="Helical" evidence="1">
    <location>
        <begin position="146"/>
        <end position="170"/>
    </location>
</feature>
<evidence type="ECO:0008006" key="5">
    <source>
        <dbReference type="Google" id="ProtNLM"/>
    </source>
</evidence>
<comment type="caution">
    <text evidence="3">The sequence shown here is derived from an EMBL/GenBank/DDBJ whole genome shotgun (WGS) entry which is preliminary data.</text>
</comment>
<sequence length="197" mass="22420">MLDGCWIVRMTAVLSVVCPAFSEAQFSLRKRRDFKSGYKGITLRIQRTTTDNETASIYCPDLRNEEKSSFNLSLHKIDINSTAMTSLKPSHRLHLSIEKNTFLIKMLQVNHTGLYCCGVWPDRTAYTLLLVEESHSCVSEGKPLSWIMLAAGCGLFALYNLIVTTVACYFGRKLKNAETETQSEYYNTRPGEFRRAR</sequence>